<dbReference type="AlphaFoldDB" id="A0A4Y2QCR7"/>
<name>A0A4Y2QCR7_ARAVE</name>
<evidence type="ECO:0000313" key="1">
    <source>
        <dbReference type="EMBL" id="GBN60417.1"/>
    </source>
</evidence>
<organism evidence="1 3">
    <name type="scientific">Araneus ventricosus</name>
    <name type="common">Orbweaver spider</name>
    <name type="synonym">Epeira ventricosa</name>
    <dbReference type="NCBI Taxonomy" id="182803"/>
    <lineage>
        <taxon>Eukaryota</taxon>
        <taxon>Metazoa</taxon>
        <taxon>Ecdysozoa</taxon>
        <taxon>Arthropoda</taxon>
        <taxon>Chelicerata</taxon>
        <taxon>Arachnida</taxon>
        <taxon>Araneae</taxon>
        <taxon>Araneomorphae</taxon>
        <taxon>Entelegynae</taxon>
        <taxon>Araneoidea</taxon>
        <taxon>Araneidae</taxon>
        <taxon>Araneus</taxon>
    </lineage>
</organism>
<reference evidence="1 3" key="1">
    <citation type="journal article" date="2019" name="Sci. Rep.">
        <title>Orb-weaving spider Araneus ventricosus genome elucidates the spidroin gene catalogue.</title>
        <authorList>
            <person name="Kono N."/>
            <person name="Nakamura H."/>
            <person name="Ohtoshi R."/>
            <person name="Moran D.A.P."/>
            <person name="Shinohara A."/>
            <person name="Yoshida Y."/>
            <person name="Fujiwara M."/>
            <person name="Mori M."/>
            <person name="Tomita M."/>
            <person name="Arakawa K."/>
        </authorList>
    </citation>
    <scope>NUCLEOTIDE SEQUENCE [LARGE SCALE GENOMIC DNA]</scope>
</reference>
<dbReference type="Proteomes" id="UP000499080">
    <property type="component" value="Unassembled WGS sequence"/>
</dbReference>
<evidence type="ECO:0000313" key="2">
    <source>
        <dbReference type="EMBL" id="GBN60453.1"/>
    </source>
</evidence>
<accession>A0A4Y2QCR7</accession>
<dbReference type="EMBL" id="BGPR01220038">
    <property type="protein sequence ID" value="GBN60453.1"/>
    <property type="molecule type" value="Genomic_DNA"/>
</dbReference>
<feature type="non-terminal residue" evidence="1">
    <location>
        <position position="1"/>
    </location>
</feature>
<evidence type="ECO:0000313" key="3">
    <source>
        <dbReference type="Proteomes" id="UP000499080"/>
    </source>
</evidence>
<protein>
    <submittedName>
        <fullName evidence="1">Uncharacterized protein</fullName>
    </submittedName>
</protein>
<dbReference type="EMBL" id="BGPR01220019">
    <property type="protein sequence ID" value="GBN60417.1"/>
    <property type="molecule type" value="Genomic_DNA"/>
</dbReference>
<proteinExistence type="predicted"/>
<gene>
    <name evidence="2" type="ORF">AVEN_214072_1</name>
    <name evidence="1" type="ORF">AVEN_89723_1</name>
</gene>
<comment type="caution">
    <text evidence="1">The sequence shown here is derived from an EMBL/GenBank/DDBJ whole genome shotgun (WGS) entry which is preliminary data.</text>
</comment>
<sequence length="98" mass="11038">RGGIVVRSRCQKVPGSKPDTTEYPPVWNMLHAKSYVMAKSSPQVWRGRLEKGVPAQVSSSHRVSKLRVPSQNSSFVASQCYITKLLPSLPRKENQFNR</sequence>
<keyword evidence="3" id="KW-1185">Reference proteome</keyword>